<gene>
    <name evidence="1" type="ORF">RT717_19490</name>
</gene>
<protein>
    <recommendedName>
        <fullName evidence="3">Outer membrane protein beta-barrel domain-containing protein</fullName>
    </recommendedName>
</protein>
<name>A0ABZ0IJR5_9BACT</name>
<dbReference type="RefSeq" id="WP_317488028.1">
    <property type="nucleotide sequence ID" value="NZ_CP136051.1"/>
</dbReference>
<proteinExistence type="predicted"/>
<evidence type="ECO:0000313" key="2">
    <source>
        <dbReference type="Proteomes" id="UP001302349"/>
    </source>
</evidence>
<dbReference type="Proteomes" id="UP001302349">
    <property type="component" value="Chromosome"/>
</dbReference>
<dbReference type="EMBL" id="CP136051">
    <property type="protein sequence ID" value="WOK05267.1"/>
    <property type="molecule type" value="Genomic_DNA"/>
</dbReference>
<accession>A0ABZ0IJR5</accession>
<organism evidence="1 2">
    <name type="scientific">Imperialibacter roseus</name>
    <dbReference type="NCBI Taxonomy" id="1324217"/>
    <lineage>
        <taxon>Bacteria</taxon>
        <taxon>Pseudomonadati</taxon>
        <taxon>Bacteroidota</taxon>
        <taxon>Cytophagia</taxon>
        <taxon>Cytophagales</taxon>
        <taxon>Flammeovirgaceae</taxon>
        <taxon>Imperialibacter</taxon>
    </lineage>
</organism>
<keyword evidence="2" id="KW-1185">Reference proteome</keyword>
<sequence length="267" mass="29976">MAKENNLQESPRLQPSTPAQTRLTLLSLLFVLLAGAKAFAQADVSYVIKAAGSFHSSYKDFFDLNPYYPVSIGSQMGSKTIVSTYGIGVAKRINDHFFGGIAFSQTVNSEEINPKKDIPSYGSYGFYLDQYSNQKQSITATSPDAFVQNNYLIAGGFYAVLDLYVGYMWMAEKRSGTGYTITEIDGGLYGTKGSYYRKQTREYMKTALMPSLRYNFHKNMGVDVSLGLFQFRKKVKESIISNAERRASYFDASISPDVWQFGFWMGF</sequence>
<evidence type="ECO:0000313" key="1">
    <source>
        <dbReference type="EMBL" id="WOK05267.1"/>
    </source>
</evidence>
<evidence type="ECO:0008006" key="3">
    <source>
        <dbReference type="Google" id="ProtNLM"/>
    </source>
</evidence>
<reference evidence="1 2" key="1">
    <citation type="journal article" date="2023" name="Microbiol. Resour. Announc.">
        <title>Complete Genome Sequence of Imperialibacter roseus strain P4T.</title>
        <authorList>
            <person name="Tizabi D.R."/>
            <person name="Bachvaroff T."/>
            <person name="Hill R.T."/>
        </authorList>
    </citation>
    <scope>NUCLEOTIDE SEQUENCE [LARGE SCALE GENOMIC DNA]</scope>
    <source>
        <strain evidence="1 2">P4T</strain>
    </source>
</reference>